<sequence length="379" mass="42954">MKKFLFLFTSLTIFLSFFVLNNTEEPHYDDFQVKDTSESENNVILSKENNKTYTASLSAIGDVLIHDRVYNPAHIGNGKYNFVSHLKQVKPYLEKADITVANQESMIGGTKIGLSSYPSFNSPHEVGDALKHSGVDIVTLANNHTLDRGEDAIQSAITYWNKIGMHYTGSYVSLEDQRKIRIIEKNGIIFSFLAYTYGTNGIKIPNDKQYLVNLIDENKIKKDISSAKGISDVVVVSLHFGKEYQRLPNEEQIQLARQLALAGADIIIGHHPHVLQPMEWIKREDGRRSIVAYSLGNFFSGQTGDYKDIGGIMQIKVDKIVKNDETIITLKEPLFIPTFVDSNYYVTPLAMINGNESLYNEIKNHMKKWMPELKFSTQF</sequence>
<dbReference type="RefSeq" id="WP_136355292.1">
    <property type="nucleotide sequence ID" value="NZ_CP046266.1"/>
</dbReference>
<protein>
    <submittedName>
        <fullName evidence="4">CapA family protein</fullName>
    </submittedName>
</protein>
<feature type="chain" id="PRO_5039684602" evidence="2">
    <location>
        <begin position="22"/>
        <end position="379"/>
    </location>
</feature>
<keyword evidence="2" id="KW-0732">Signal</keyword>
<dbReference type="CDD" id="cd07381">
    <property type="entry name" value="MPP_CapA"/>
    <property type="match status" value="1"/>
</dbReference>
<feature type="signal peptide" evidence="2">
    <location>
        <begin position="1"/>
        <end position="21"/>
    </location>
</feature>
<dbReference type="SMART" id="SM00854">
    <property type="entry name" value="PGA_cap"/>
    <property type="match status" value="1"/>
</dbReference>
<dbReference type="PANTHER" id="PTHR33393">
    <property type="entry name" value="POLYGLUTAMINE SYNTHESIS ACCESSORY PROTEIN RV0574C-RELATED"/>
    <property type="match status" value="1"/>
</dbReference>
<dbReference type="AlphaFoldDB" id="A0A4S4BVN9"/>
<evidence type="ECO:0000256" key="2">
    <source>
        <dbReference type="SAM" id="SignalP"/>
    </source>
</evidence>
<dbReference type="PANTHER" id="PTHR33393:SF12">
    <property type="entry name" value="CAPSULE BIOSYNTHESIS PROTEIN CAPA"/>
    <property type="match status" value="1"/>
</dbReference>
<dbReference type="Pfam" id="PF09587">
    <property type="entry name" value="PGA_cap"/>
    <property type="match status" value="1"/>
</dbReference>
<evidence type="ECO:0000259" key="3">
    <source>
        <dbReference type="SMART" id="SM00854"/>
    </source>
</evidence>
<keyword evidence="5" id="KW-1185">Reference proteome</keyword>
<dbReference type="OrthoDB" id="9810906at2"/>
<organism evidence="4 5">
    <name type="scientific">Metabacillus sediminilitoris</name>
    <dbReference type="NCBI Taxonomy" id="2567941"/>
    <lineage>
        <taxon>Bacteria</taxon>
        <taxon>Bacillati</taxon>
        <taxon>Bacillota</taxon>
        <taxon>Bacilli</taxon>
        <taxon>Bacillales</taxon>
        <taxon>Bacillaceae</taxon>
        <taxon>Metabacillus</taxon>
    </lineage>
</organism>
<feature type="domain" description="Capsule synthesis protein CapA" evidence="3">
    <location>
        <begin position="56"/>
        <end position="302"/>
    </location>
</feature>
<evidence type="ECO:0000313" key="5">
    <source>
        <dbReference type="Proteomes" id="UP000310334"/>
    </source>
</evidence>
<reference evidence="4 5" key="1">
    <citation type="submission" date="2019-04" db="EMBL/GenBank/DDBJ databases">
        <title>Bacillus sediminilitoris sp. nov., isolated from a tidal flat sediment on the East China Sea.</title>
        <authorList>
            <person name="Wei Y."/>
            <person name="Mao H."/>
            <person name="Fang J."/>
        </authorList>
    </citation>
    <scope>NUCLEOTIDE SEQUENCE [LARGE SCALE GENOMIC DNA]</scope>
    <source>
        <strain evidence="4 5">DSL-17</strain>
    </source>
</reference>
<proteinExistence type="inferred from homology"/>
<dbReference type="SUPFAM" id="SSF56300">
    <property type="entry name" value="Metallo-dependent phosphatases"/>
    <property type="match status" value="1"/>
</dbReference>
<evidence type="ECO:0000256" key="1">
    <source>
        <dbReference type="ARBA" id="ARBA00005662"/>
    </source>
</evidence>
<dbReference type="Proteomes" id="UP000310334">
    <property type="component" value="Unassembled WGS sequence"/>
</dbReference>
<dbReference type="InterPro" id="IPR029052">
    <property type="entry name" value="Metallo-depent_PP-like"/>
</dbReference>
<gene>
    <name evidence="4" type="ORF">E6W99_15040</name>
</gene>
<dbReference type="InterPro" id="IPR019079">
    <property type="entry name" value="Capsule_synth_CapA"/>
</dbReference>
<comment type="similarity">
    <text evidence="1">Belongs to the CapA family.</text>
</comment>
<evidence type="ECO:0000313" key="4">
    <source>
        <dbReference type="EMBL" id="THF78491.1"/>
    </source>
</evidence>
<accession>A0A4S4BVN9</accession>
<dbReference type="InterPro" id="IPR052169">
    <property type="entry name" value="CW_Biosynth-Accessory"/>
</dbReference>
<dbReference type="Gene3D" id="3.60.21.10">
    <property type="match status" value="1"/>
</dbReference>
<dbReference type="EMBL" id="SSNT01000011">
    <property type="protein sequence ID" value="THF78491.1"/>
    <property type="molecule type" value="Genomic_DNA"/>
</dbReference>
<name>A0A4S4BVN9_9BACI</name>
<comment type="caution">
    <text evidence="4">The sequence shown here is derived from an EMBL/GenBank/DDBJ whole genome shotgun (WGS) entry which is preliminary data.</text>
</comment>